<evidence type="ECO:0000313" key="2">
    <source>
        <dbReference type="EMBL" id="KAF3839094.1"/>
    </source>
</evidence>
<accession>A0A7J5XPS6</accession>
<organism evidence="2 3">
    <name type="scientific">Dissostichus mawsoni</name>
    <name type="common">Antarctic cod</name>
    <dbReference type="NCBI Taxonomy" id="36200"/>
    <lineage>
        <taxon>Eukaryota</taxon>
        <taxon>Metazoa</taxon>
        <taxon>Chordata</taxon>
        <taxon>Craniata</taxon>
        <taxon>Vertebrata</taxon>
        <taxon>Euteleostomi</taxon>
        <taxon>Actinopterygii</taxon>
        <taxon>Neopterygii</taxon>
        <taxon>Teleostei</taxon>
        <taxon>Neoteleostei</taxon>
        <taxon>Acanthomorphata</taxon>
        <taxon>Eupercaria</taxon>
        <taxon>Perciformes</taxon>
        <taxon>Notothenioidei</taxon>
        <taxon>Nototheniidae</taxon>
        <taxon>Dissostichus</taxon>
    </lineage>
</organism>
<proteinExistence type="predicted"/>
<sequence>MEDWLSDGGFQQSADLQDGELNLTLRDGEFTAAAKSCRSTLERSVTPPLRDEQEVFEERSVTPSPTGRAGGV</sequence>
<gene>
    <name evidence="2" type="ORF">F7725_017811</name>
</gene>
<comment type="caution">
    <text evidence="2">The sequence shown here is derived from an EMBL/GenBank/DDBJ whole genome shotgun (WGS) entry which is preliminary data.</text>
</comment>
<evidence type="ECO:0000256" key="1">
    <source>
        <dbReference type="SAM" id="MobiDB-lite"/>
    </source>
</evidence>
<reference evidence="2 3" key="1">
    <citation type="submission" date="2020-03" db="EMBL/GenBank/DDBJ databases">
        <title>Dissostichus mawsoni Genome sequencing and assembly.</title>
        <authorList>
            <person name="Park H."/>
        </authorList>
    </citation>
    <scope>NUCLEOTIDE SEQUENCE [LARGE SCALE GENOMIC DNA]</scope>
    <source>
        <strain evidence="2">DM0001</strain>
        <tissue evidence="2">Muscle</tissue>
    </source>
</reference>
<evidence type="ECO:0000313" key="3">
    <source>
        <dbReference type="Proteomes" id="UP000518266"/>
    </source>
</evidence>
<protein>
    <submittedName>
        <fullName evidence="2">Uncharacterized protein</fullName>
    </submittedName>
</protein>
<feature type="compositionally biased region" description="Basic and acidic residues" evidence="1">
    <location>
        <begin position="49"/>
        <end position="60"/>
    </location>
</feature>
<dbReference type="AlphaFoldDB" id="A0A7J5XPS6"/>
<dbReference type="Proteomes" id="UP000518266">
    <property type="component" value="Unassembled WGS sequence"/>
</dbReference>
<name>A0A7J5XPS6_DISMA</name>
<feature type="region of interest" description="Disordered" evidence="1">
    <location>
        <begin position="36"/>
        <end position="72"/>
    </location>
</feature>
<keyword evidence="3" id="KW-1185">Reference proteome</keyword>
<dbReference type="EMBL" id="JAAKFY010000021">
    <property type="protein sequence ID" value="KAF3839094.1"/>
    <property type="molecule type" value="Genomic_DNA"/>
</dbReference>